<accession>A0A0F7LAV1</accession>
<name>A0A0F7LAV1_9VIRU</name>
<protein>
    <submittedName>
        <fullName evidence="1">Uncharacterized protein</fullName>
    </submittedName>
</protein>
<sequence length="70" mass="8668">MVLSRCVPHYTVLDRMIRSKKQVLPQCFYLLLSLLYQNELRFWIVQKTSQKMRKLVRKFEMLLIYQQLPY</sequence>
<reference evidence="1" key="2">
    <citation type="submission" date="2015-03" db="EMBL/GenBank/DDBJ databases">
        <authorList>
            <person name="Chow C.-E.T."/>
            <person name="Winget D.M."/>
            <person name="White R.A.III."/>
            <person name="Hallam S.J."/>
            <person name="Suttle C.A."/>
        </authorList>
    </citation>
    <scope>NUCLEOTIDE SEQUENCE</scope>
    <source>
        <strain evidence="1">Oxic3_2</strain>
    </source>
</reference>
<organism evidence="1">
    <name type="scientific">uncultured marine virus</name>
    <dbReference type="NCBI Taxonomy" id="186617"/>
    <lineage>
        <taxon>Viruses</taxon>
        <taxon>environmental samples</taxon>
    </lineage>
</organism>
<dbReference type="EMBL" id="KR029608">
    <property type="protein sequence ID" value="AKH48698.1"/>
    <property type="molecule type" value="Genomic_DNA"/>
</dbReference>
<evidence type="ECO:0000313" key="1">
    <source>
        <dbReference type="EMBL" id="AKH48698.1"/>
    </source>
</evidence>
<reference evidence="1" key="1">
    <citation type="journal article" date="2015" name="Front. Microbiol.">
        <title>Combining genomic sequencing methods to explore viral diversity and reveal potential virus-host interactions.</title>
        <authorList>
            <person name="Chow C.E."/>
            <person name="Winget D.M."/>
            <person name="White R.A.III."/>
            <person name="Hallam S.J."/>
            <person name="Suttle C.A."/>
        </authorList>
    </citation>
    <scope>NUCLEOTIDE SEQUENCE</scope>
    <source>
        <strain evidence="1">Oxic3_2</strain>
    </source>
</reference>
<proteinExistence type="predicted"/>